<proteinExistence type="predicted"/>
<reference evidence="3" key="1">
    <citation type="submission" date="2022-11" db="UniProtKB">
        <authorList>
            <consortium name="WormBaseParasite"/>
        </authorList>
    </citation>
    <scope>IDENTIFICATION</scope>
</reference>
<organism evidence="2 3">
    <name type="scientific">Meloidogyne floridensis</name>
    <dbReference type="NCBI Taxonomy" id="298350"/>
    <lineage>
        <taxon>Eukaryota</taxon>
        <taxon>Metazoa</taxon>
        <taxon>Ecdysozoa</taxon>
        <taxon>Nematoda</taxon>
        <taxon>Chromadorea</taxon>
        <taxon>Rhabditida</taxon>
        <taxon>Tylenchina</taxon>
        <taxon>Tylenchomorpha</taxon>
        <taxon>Tylenchoidea</taxon>
        <taxon>Meloidogynidae</taxon>
        <taxon>Meloidogyninae</taxon>
        <taxon>Meloidogyne</taxon>
    </lineage>
</organism>
<feature type="transmembrane region" description="Helical" evidence="1">
    <location>
        <begin position="165"/>
        <end position="187"/>
    </location>
</feature>
<dbReference type="WBParaSite" id="scf7180000421759.g7718">
    <property type="protein sequence ID" value="scf7180000421759.g7718"/>
    <property type="gene ID" value="scf7180000421759.g7718"/>
</dbReference>
<keyword evidence="1" id="KW-0812">Transmembrane</keyword>
<evidence type="ECO:0000256" key="1">
    <source>
        <dbReference type="SAM" id="Phobius"/>
    </source>
</evidence>
<keyword evidence="1" id="KW-0472">Membrane</keyword>
<name>A0A915P194_9BILA</name>
<keyword evidence="2" id="KW-1185">Reference proteome</keyword>
<accession>A0A915P194</accession>
<keyword evidence="1" id="KW-1133">Transmembrane helix</keyword>
<dbReference type="Proteomes" id="UP000887560">
    <property type="component" value="Unplaced"/>
</dbReference>
<evidence type="ECO:0000313" key="3">
    <source>
        <dbReference type="WBParaSite" id="scf7180000421759.g7718"/>
    </source>
</evidence>
<evidence type="ECO:0000313" key="2">
    <source>
        <dbReference type="Proteomes" id="UP000887560"/>
    </source>
</evidence>
<protein>
    <submittedName>
        <fullName evidence="3">Uncharacterized protein</fullName>
    </submittedName>
</protein>
<sequence length="198" mass="22687">MSPMTSPTNMPSTPINPQVQHYMLSQYPPHPQPLHSPHMVPPMPIYSEVHHILPQYPHPSYQQFPHPQPPHQQLTVINHHYYIHPQPFIQHGQMPNMLVQQSSFPYSLHGHNQIMPTPLLHPASDPNVDLSLTIPKERLILTQDETSQPPNPSYQPSKFQLNIRYLGEGCTLLVLEGLILTLTYIFWNLRCSTTVAVV</sequence>
<dbReference type="AlphaFoldDB" id="A0A915P194"/>